<dbReference type="Proteomes" id="UP000070401">
    <property type="component" value="Unassembled WGS sequence"/>
</dbReference>
<protein>
    <recommendedName>
        <fullName evidence="4">Lipoprotein</fullName>
    </recommendedName>
</protein>
<evidence type="ECO:0000313" key="2">
    <source>
        <dbReference type="EMBL" id="KXA24013.1"/>
    </source>
</evidence>
<evidence type="ECO:0000313" key="3">
    <source>
        <dbReference type="Proteomes" id="UP000070401"/>
    </source>
</evidence>
<organism evidence="2 3">
    <name type="scientific">Fusobacterium nucleatum</name>
    <dbReference type="NCBI Taxonomy" id="851"/>
    <lineage>
        <taxon>Bacteria</taxon>
        <taxon>Fusobacteriati</taxon>
        <taxon>Fusobacteriota</taxon>
        <taxon>Fusobacteriia</taxon>
        <taxon>Fusobacteriales</taxon>
        <taxon>Fusobacteriaceae</taxon>
        <taxon>Fusobacterium</taxon>
    </lineage>
</organism>
<evidence type="ECO:0008006" key="4">
    <source>
        <dbReference type="Google" id="ProtNLM"/>
    </source>
</evidence>
<keyword evidence="3" id="KW-1185">Reference proteome</keyword>
<dbReference type="EMBL" id="LRPY01000058">
    <property type="protein sequence ID" value="KXA24013.1"/>
    <property type="molecule type" value="Genomic_DNA"/>
</dbReference>
<dbReference type="RefSeq" id="WP_060798143.1">
    <property type="nucleotide sequence ID" value="NZ_KQ956653.1"/>
</dbReference>
<proteinExistence type="predicted"/>
<name>A0A133P659_FUSNU</name>
<keyword evidence="1" id="KW-0175">Coiled coil</keyword>
<dbReference type="PROSITE" id="PS51257">
    <property type="entry name" value="PROKAR_LIPOPROTEIN"/>
    <property type="match status" value="1"/>
</dbReference>
<evidence type="ECO:0000256" key="1">
    <source>
        <dbReference type="SAM" id="Coils"/>
    </source>
</evidence>
<sequence length="101" mass="11922">MKKLGLLFIIGLLIVSCGKDYEVYTKEQKKEMYQVALEEERNGKNDKIEEIHNILKKLEEAAKKGDKEAYNERAEWDYVIKMSFQPNSDPNIKADLLKRKW</sequence>
<reference evidence="3" key="1">
    <citation type="submission" date="2016-01" db="EMBL/GenBank/DDBJ databases">
        <authorList>
            <person name="Mitreva M."/>
            <person name="Pepin K.H."/>
            <person name="Mihindukulasuriya K.A."/>
            <person name="Fulton R."/>
            <person name="Fronick C."/>
            <person name="O'Laughlin M."/>
            <person name="Miner T."/>
            <person name="Herter B."/>
            <person name="Rosa B.A."/>
            <person name="Cordes M."/>
            <person name="Tomlinson C."/>
            <person name="Wollam A."/>
            <person name="Palsikar V.B."/>
            <person name="Mardis E.R."/>
            <person name="Wilson R.K."/>
        </authorList>
    </citation>
    <scope>NUCLEOTIDE SEQUENCE [LARGE SCALE GENOMIC DNA]</scope>
    <source>
        <strain evidence="3">MJR7757B</strain>
    </source>
</reference>
<gene>
    <name evidence="2" type="ORF">HMPREF3221_00611</name>
</gene>
<dbReference type="AlphaFoldDB" id="A0A133P659"/>
<comment type="caution">
    <text evidence="2">The sequence shown here is derived from an EMBL/GenBank/DDBJ whole genome shotgun (WGS) entry which is preliminary data.</text>
</comment>
<feature type="coiled-coil region" evidence="1">
    <location>
        <begin position="41"/>
        <end position="68"/>
    </location>
</feature>
<dbReference type="PATRIC" id="fig|851.8.peg.617"/>
<accession>A0A133P659</accession>